<sequence>MNVATLKRTTPTPADLTITPRDLRFGRDEQTARWWLNGDPYQTAIYNALSATFPKGEANFIESVRAFRDHADERLAGEIRAFTTQEVIHSREHLAFNKRATDAGYDLSPLEQTVDESLEQLHEKPPIAWLMSTMCLEHFTAIIAHELLANPRHLAGADQATADMWRWHAVEEVEHKGVAYDTWLAVTKGWPRFKRWKLKSMMMLLVTKNFVEHRTAGAMELLRQDGLTGRKVKLKLLWALWGKPGIFRKVGAAWLKFFLPGFHPWNEDDRELIKGWEQTYPYLQVPPKKRVRSATPA</sequence>
<gene>
    <name evidence="1" type="ORF">OMW55_01780</name>
</gene>
<keyword evidence="1" id="KW-0378">Hydrolase</keyword>
<dbReference type="InterPro" id="IPR016516">
    <property type="entry name" value="UCP07580"/>
</dbReference>
<dbReference type="PIRSF" id="PIRSF007580">
    <property type="entry name" value="UCP07580"/>
    <property type="match status" value="1"/>
</dbReference>
<accession>A0ABT3JBV3</accession>
<dbReference type="PANTHER" id="PTHR39456:SF1">
    <property type="entry name" value="METAL-DEPENDENT HYDROLASE"/>
    <property type="match status" value="1"/>
</dbReference>
<dbReference type="PANTHER" id="PTHR39456">
    <property type="entry name" value="METAL-DEPENDENT HYDROLASE"/>
    <property type="match status" value="1"/>
</dbReference>
<dbReference type="GO" id="GO:0016787">
    <property type="term" value="F:hydrolase activity"/>
    <property type="evidence" value="ECO:0007669"/>
    <property type="project" value="UniProtKB-KW"/>
</dbReference>
<organism evidence="1 2">
    <name type="scientific">Sphingomonas arvum</name>
    <dbReference type="NCBI Taxonomy" id="2992113"/>
    <lineage>
        <taxon>Bacteria</taxon>
        <taxon>Pseudomonadati</taxon>
        <taxon>Pseudomonadota</taxon>
        <taxon>Alphaproteobacteria</taxon>
        <taxon>Sphingomonadales</taxon>
        <taxon>Sphingomonadaceae</taxon>
        <taxon>Sphingomonas</taxon>
    </lineage>
</organism>
<comment type="caution">
    <text evidence="1">The sequence shown here is derived from an EMBL/GenBank/DDBJ whole genome shotgun (WGS) entry which is preliminary data.</text>
</comment>
<dbReference type="RefSeq" id="WP_264880345.1">
    <property type="nucleotide sequence ID" value="NZ_JAPDOB010000001.1"/>
</dbReference>
<reference evidence="1 2" key="1">
    <citation type="submission" date="2022-10" db="EMBL/GenBank/DDBJ databases">
        <title>Sphingomonas sp.</title>
        <authorList>
            <person name="Jin C."/>
        </authorList>
    </citation>
    <scope>NUCLEOTIDE SEQUENCE [LARGE SCALE GENOMIC DNA]</scope>
    <source>
        <strain evidence="1 2">BN140010</strain>
    </source>
</reference>
<evidence type="ECO:0000313" key="2">
    <source>
        <dbReference type="Proteomes" id="UP001526246"/>
    </source>
</evidence>
<protein>
    <submittedName>
        <fullName evidence="1">Metal-dependent hydrolase</fullName>
    </submittedName>
</protein>
<dbReference type="Proteomes" id="UP001526246">
    <property type="component" value="Unassembled WGS sequence"/>
</dbReference>
<dbReference type="EMBL" id="JAPDOB010000001">
    <property type="protein sequence ID" value="MCW3796539.1"/>
    <property type="molecule type" value="Genomic_DNA"/>
</dbReference>
<keyword evidence="2" id="KW-1185">Reference proteome</keyword>
<evidence type="ECO:0000313" key="1">
    <source>
        <dbReference type="EMBL" id="MCW3796539.1"/>
    </source>
</evidence>
<name>A0ABT3JBV3_9SPHN</name>
<proteinExistence type="predicted"/>
<dbReference type="Pfam" id="PF10118">
    <property type="entry name" value="Metal_hydrol"/>
    <property type="match status" value="1"/>
</dbReference>